<dbReference type="InterPro" id="IPR018060">
    <property type="entry name" value="HTH_AraC"/>
</dbReference>
<dbReference type="GO" id="GO:0003700">
    <property type="term" value="F:DNA-binding transcription factor activity"/>
    <property type="evidence" value="ECO:0007669"/>
    <property type="project" value="InterPro"/>
</dbReference>
<dbReference type="PANTHER" id="PTHR43280:SF27">
    <property type="entry name" value="TRANSCRIPTIONAL REGULATOR MTLR"/>
    <property type="match status" value="1"/>
</dbReference>
<evidence type="ECO:0000256" key="3">
    <source>
        <dbReference type="ARBA" id="ARBA00023163"/>
    </source>
</evidence>
<dbReference type="SUPFAM" id="SSF46689">
    <property type="entry name" value="Homeodomain-like"/>
    <property type="match status" value="2"/>
</dbReference>
<dbReference type="SMART" id="SM00342">
    <property type="entry name" value="HTH_ARAC"/>
    <property type="match status" value="1"/>
</dbReference>
<keyword evidence="1" id="KW-0805">Transcription regulation</keyword>
<dbReference type="PROSITE" id="PS00041">
    <property type="entry name" value="HTH_ARAC_FAMILY_1"/>
    <property type="match status" value="1"/>
</dbReference>
<dbReference type="PANTHER" id="PTHR43280">
    <property type="entry name" value="ARAC-FAMILY TRANSCRIPTIONAL REGULATOR"/>
    <property type="match status" value="1"/>
</dbReference>
<accession>A0A517QZ13</accession>
<dbReference type="KEGG" id="svp:Pan189_11430"/>
<dbReference type="Gene3D" id="1.10.10.60">
    <property type="entry name" value="Homeodomain-like"/>
    <property type="match status" value="2"/>
</dbReference>
<evidence type="ECO:0000313" key="6">
    <source>
        <dbReference type="Proteomes" id="UP000317318"/>
    </source>
</evidence>
<organism evidence="5 6">
    <name type="scientific">Stratiformator vulcanicus</name>
    <dbReference type="NCBI Taxonomy" id="2527980"/>
    <lineage>
        <taxon>Bacteria</taxon>
        <taxon>Pseudomonadati</taxon>
        <taxon>Planctomycetota</taxon>
        <taxon>Planctomycetia</taxon>
        <taxon>Planctomycetales</taxon>
        <taxon>Planctomycetaceae</taxon>
        <taxon>Stratiformator</taxon>
    </lineage>
</organism>
<gene>
    <name evidence="5" type="primary">araC</name>
    <name evidence="5" type="ORF">Pan189_11430</name>
</gene>
<name>A0A517QZ13_9PLAN</name>
<dbReference type="OrthoDB" id="9778008at2"/>
<dbReference type="GO" id="GO:0043565">
    <property type="term" value="F:sequence-specific DNA binding"/>
    <property type="evidence" value="ECO:0007669"/>
    <property type="project" value="InterPro"/>
</dbReference>
<dbReference type="CDD" id="cd06976">
    <property type="entry name" value="cupin_MtlR-like_N"/>
    <property type="match status" value="1"/>
</dbReference>
<keyword evidence="3" id="KW-0804">Transcription</keyword>
<dbReference type="PROSITE" id="PS01124">
    <property type="entry name" value="HTH_ARAC_FAMILY_2"/>
    <property type="match status" value="1"/>
</dbReference>
<dbReference type="InterPro" id="IPR009057">
    <property type="entry name" value="Homeodomain-like_sf"/>
</dbReference>
<evidence type="ECO:0000256" key="2">
    <source>
        <dbReference type="ARBA" id="ARBA00023125"/>
    </source>
</evidence>
<proteinExistence type="predicted"/>
<dbReference type="InterPro" id="IPR018062">
    <property type="entry name" value="HTH_AraC-typ_CS"/>
</dbReference>
<dbReference type="InterPro" id="IPR011051">
    <property type="entry name" value="RmlC_Cupin_sf"/>
</dbReference>
<dbReference type="Gene3D" id="2.60.120.10">
    <property type="entry name" value="Jelly Rolls"/>
    <property type="match status" value="1"/>
</dbReference>
<dbReference type="AlphaFoldDB" id="A0A517QZ13"/>
<dbReference type="InterPro" id="IPR020449">
    <property type="entry name" value="Tscrpt_reg_AraC-type_HTH"/>
</dbReference>
<dbReference type="SUPFAM" id="SSF51182">
    <property type="entry name" value="RmlC-like cupins"/>
    <property type="match status" value="1"/>
</dbReference>
<dbReference type="Pfam" id="PF12833">
    <property type="entry name" value="HTH_18"/>
    <property type="match status" value="1"/>
</dbReference>
<keyword evidence="2" id="KW-0238">DNA-binding</keyword>
<protein>
    <submittedName>
        <fullName evidence="5">Arabinose operon regulatory protein</fullName>
    </submittedName>
</protein>
<reference evidence="5 6" key="1">
    <citation type="submission" date="2019-02" db="EMBL/GenBank/DDBJ databases">
        <title>Deep-cultivation of Planctomycetes and their phenomic and genomic characterization uncovers novel biology.</title>
        <authorList>
            <person name="Wiegand S."/>
            <person name="Jogler M."/>
            <person name="Boedeker C."/>
            <person name="Pinto D."/>
            <person name="Vollmers J."/>
            <person name="Rivas-Marin E."/>
            <person name="Kohn T."/>
            <person name="Peeters S.H."/>
            <person name="Heuer A."/>
            <person name="Rast P."/>
            <person name="Oberbeckmann S."/>
            <person name="Bunk B."/>
            <person name="Jeske O."/>
            <person name="Meyerdierks A."/>
            <person name="Storesund J.E."/>
            <person name="Kallscheuer N."/>
            <person name="Luecker S."/>
            <person name="Lage O.M."/>
            <person name="Pohl T."/>
            <person name="Merkel B.J."/>
            <person name="Hornburger P."/>
            <person name="Mueller R.-W."/>
            <person name="Bruemmer F."/>
            <person name="Labrenz M."/>
            <person name="Spormann A.M."/>
            <person name="Op den Camp H."/>
            <person name="Overmann J."/>
            <person name="Amann R."/>
            <person name="Jetten M.S.M."/>
            <person name="Mascher T."/>
            <person name="Medema M.H."/>
            <person name="Devos D.P."/>
            <person name="Kaster A.-K."/>
            <person name="Ovreas L."/>
            <person name="Rohde M."/>
            <person name="Galperin M.Y."/>
            <person name="Jogler C."/>
        </authorList>
    </citation>
    <scope>NUCLEOTIDE SEQUENCE [LARGE SCALE GENOMIC DNA]</scope>
    <source>
        <strain evidence="5 6">Pan189</strain>
    </source>
</reference>
<keyword evidence="6" id="KW-1185">Reference proteome</keyword>
<evidence type="ECO:0000259" key="4">
    <source>
        <dbReference type="PROSITE" id="PS01124"/>
    </source>
</evidence>
<evidence type="ECO:0000256" key="1">
    <source>
        <dbReference type="ARBA" id="ARBA00023015"/>
    </source>
</evidence>
<dbReference type="EMBL" id="CP036268">
    <property type="protein sequence ID" value="QDT36780.1"/>
    <property type="molecule type" value="Genomic_DNA"/>
</dbReference>
<feature type="domain" description="HTH araC/xylS-type" evidence="4">
    <location>
        <begin position="191"/>
        <end position="290"/>
    </location>
</feature>
<dbReference type="Proteomes" id="UP000317318">
    <property type="component" value="Chromosome"/>
</dbReference>
<evidence type="ECO:0000313" key="5">
    <source>
        <dbReference type="EMBL" id="QDT36780.1"/>
    </source>
</evidence>
<sequence>MGQPVMVKPTFEKLIPTIGSSFRCFDRTGLNLPSRWHRHPEIELTYVDRGTGTRLVGDNIDSYRDHDLVLIGSDLPHTWQSDQYLGRKYDRHSAIVIQFHPDFLGEQFFELPEFEAISMMLTSARRGLWFPAEVGEQIGAVMTRMTIEPPVLRLIHLLEVLSELSSCPSAEPLSSQGFAPSLTSASETRTEKVCHYISQHFRNPNLSHEELASHACMNPSAFSRFFKQSTGKTLTEYLNELRIGLACRLLMDSDMSILDVSLEAGFANVSYFNRRFRESRGMTPREYRRRYTEATETSNT</sequence>
<dbReference type="PRINTS" id="PR00032">
    <property type="entry name" value="HTHARAC"/>
</dbReference>
<dbReference type="InterPro" id="IPR014710">
    <property type="entry name" value="RmlC-like_jellyroll"/>
</dbReference>